<evidence type="ECO:0000256" key="1">
    <source>
        <dbReference type="SAM" id="SignalP"/>
    </source>
</evidence>
<dbReference type="SUPFAM" id="SSF49899">
    <property type="entry name" value="Concanavalin A-like lectins/glucanases"/>
    <property type="match status" value="1"/>
</dbReference>
<evidence type="ECO:0000313" key="5">
    <source>
        <dbReference type="Proteomes" id="UP000621390"/>
    </source>
</evidence>
<dbReference type="Proteomes" id="UP000621390">
    <property type="component" value="Unassembled WGS sequence"/>
</dbReference>
<organism evidence="4 5">
    <name type="scientific">Idiomarina abyssalis</name>
    <dbReference type="NCBI Taxonomy" id="86102"/>
    <lineage>
        <taxon>Bacteria</taxon>
        <taxon>Pseudomonadati</taxon>
        <taxon>Pseudomonadota</taxon>
        <taxon>Gammaproteobacteria</taxon>
        <taxon>Alteromonadales</taxon>
        <taxon>Idiomarinaceae</taxon>
        <taxon>Idiomarina</taxon>
    </lineage>
</organism>
<dbReference type="Gene3D" id="2.160.10.10">
    <property type="entry name" value="Hexapeptide repeat proteins"/>
    <property type="match status" value="1"/>
</dbReference>
<name>A0A8I1G914_9GAMM</name>
<dbReference type="SUPFAM" id="SSF51161">
    <property type="entry name" value="Trimeric LpxA-like enzymes"/>
    <property type="match status" value="1"/>
</dbReference>
<dbReference type="EMBL" id="JAEMOS010000033">
    <property type="protein sequence ID" value="MBJ7267425.1"/>
    <property type="molecule type" value="Genomic_DNA"/>
</dbReference>
<dbReference type="Pfam" id="PF20419">
    <property type="entry name" value="DUF6701"/>
    <property type="match status" value="1"/>
</dbReference>
<keyword evidence="1" id="KW-0732">Signal</keyword>
<proteinExistence type="predicted"/>
<dbReference type="EMBL" id="JAEMOP010000002">
    <property type="protein sequence ID" value="MBJ7315820.1"/>
    <property type="molecule type" value="Genomic_DNA"/>
</dbReference>
<dbReference type="InterPro" id="IPR046524">
    <property type="entry name" value="DUF6701"/>
</dbReference>
<protein>
    <submittedName>
        <fullName evidence="4">Polymer-forming cytoskeletal protein</fullName>
    </submittedName>
</protein>
<dbReference type="Proteomes" id="UP000655994">
    <property type="component" value="Unassembled WGS sequence"/>
</dbReference>
<comment type="caution">
    <text evidence="4">The sequence shown here is derived from an EMBL/GenBank/DDBJ whole genome shotgun (WGS) entry which is preliminary data.</text>
</comment>
<dbReference type="CDD" id="cd00110">
    <property type="entry name" value="LamG"/>
    <property type="match status" value="1"/>
</dbReference>
<dbReference type="Gene3D" id="2.60.120.200">
    <property type="match status" value="1"/>
</dbReference>
<dbReference type="PROSITE" id="PS50025">
    <property type="entry name" value="LAM_G_DOMAIN"/>
    <property type="match status" value="1"/>
</dbReference>
<dbReference type="InterPro" id="IPR013320">
    <property type="entry name" value="ConA-like_dom_sf"/>
</dbReference>
<gene>
    <name evidence="3" type="ORF">JHC10_10815</name>
    <name evidence="4" type="ORF">JHC11_07415</name>
</gene>
<dbReference type="RefSeq" id="WP_199494772.1">
    <property type="nucleotide sequence ID" value="NZ_JAEMOO010000008.1"/>
</dbReference>
<evidence type="ECO:0000313" key="6">
    <source>
        <dbReference type="Proteomes" id="UP000655994"/>
    </source>
</evidence>
<dbReference type="InterPro" id="IPR011004">
    <property type="entry name" value="Trimer_LpxA-like_sf"/>
</dbReference>
<dbReference type="InterPro" id="IPR007607">
    <property type="entry name" value="BacA/B"/>
</dbReference>
<dbReference type="InterPro" id="IPR001791">
    <property type="entry name" value="Laminin_G"/>
</dbReference>
<feature type="domain" description="Laminin G" evidence="2">
    <location>
        <begin position="244"/>
        <end position="440"/>
    </location>
</feature>
<dbReference type="Pfam" id="PF04519">
    <property type="entry name" value="Bactofilin"/>
    <property type="match status" value="1"/>
</dbReference>
<feature type="signal peptide" evidence="1">
    <location>
        <begin position="1"/>
        <end position="22"/>
    </location>
</feature>
<reference evidence="4 6" key="1">
    <citation type="submission" date="2020-09" db="EMBL/GenBank/DDBJ databases">
        <title>Draft Genomes of Bacterial Isolates from North Pond Shallow Sediments.</title>
        <authorList>
            <person name="Kiel Reese B."/>
            <person name="Mullis M."/>
            <person name="Weisend R.E."/>
        </authorList>
    </citation>
    <scope>NUCLEOTIDE SEQUENCE</scope>
    <source>
        <strain evidence="4">KJE-2</strain>
        <strain evidence="3 6">KJE-3</strain>
    </source>
</reference>
<dbReference type="AlphaFoldDB" id="A0A8I1G914"/>
<keyword evidence="6" id="KW-1185">Reference proteome</keyword>
<evidence type="ECO:0000259" key="2">
    <source>
        <dbReference type="PROSITE" id="PS50025"/>
    </source>
</evidence>
<evidence type="ECO:0000313" key="3">
    <source>
        <dbReference type="EMBL" id="MBJ7267425.1"/>
    </source>
</evidence>
<sequence length="1275" mass="137255">MKARYLFLLAVACLLVTVSADAKKYNLPNQSLPGCTQNGTTYTCGTLTLNSGDQIEITGNEGVVIIVEAIDFADGVQINSKGPSLDMQFLSGGQTTIGENSSVNASFDSDGDIVISDGTTVTGDISSSGDITLGDNVTVEGDLSSSGTVTIGSGSTVTGDVNAPIINNSGTIEGETCSTPGNVGDCQQTLPDPIGYWQFDELQWGGTSGEVADSSPYSYDGIALSNAFTSGFNPARTLNDESTCRYGRFNGDNRVRVPGVDQTLESNTISVAFWFKGDSELQNPSDSYQTLLLLGEGTTETDAGRFEVYRQDDSDGGGLYFEVRKRNGDLLTIEAGNAFNGQSNLFDDQWHHIAASYNADNNVLYLYIDGELFDTNSYSGDTRLNDRVTPTLYIGGQGSSQNSFRGEIDEVYLSDGVFTPTTAAVLYYQTRPCANTRPQCSAVWPQGFSPANSVPLPFDLPDRASNSQLPGTLQPIDYLRVGDFSDVGANYSTNGQTSRVYIDGDLTIQSGRRINIGGSADELILVVTGDLYLEKDVEINGYIYVQGNLYFEESIFPWNRSEVSGALSLAGQASSFGFPGFFSPTIAYGAPDEPLDGGNFCEAGNTEPPVVVPDHYRLSYTSPALTCEATEVTIEACADESCSSYSPVSSTVYLSQSAGQWSPNPVVVAPTANVELSQLEAGDYTLTVDDIQTTPGALNPTQCYVNGNLTSNCEITFSDTGLKFGAIPNQVSGVPFSSTLSVVRLNDETKACEVVAEQVNEVDMGMYCVNPGSCSDFTQFPYAQMTVDNTQIDELEENGSGVVEGWTAVVTDFVDGEDLFTVQYGDAGQVKLHAKAQLPNGKVIEGVSNDFVYKPAEISLQTVSNYSGDILAKAGEAFSMTLQAVNAGGEVTPNFGRETPQETLNIASIADAVLPSENDGNIENAGNFIAQDIGSIRFDNTTVAYTEVGNARVTAQIADQDYLGTGTVITDHNIGRFIPFAFEPLTAEFAGTCTDFYYMGQPQLIELSARAVNASGAVTANYDGSLAKAIPLFYAYDDQSGLAEPLSEHSVSENPANDWQWDNGIGQFIGSASVTVSRLLSQQPDGPYENYILGWQLDDQEDGNFYSVLENSELPAMNGAARLDSSSLYYGRVNLQDTYAAMGDVMPVAGAVEYWQGESFVTNEKDACSTFSRADIQLRDDLTAGPYPALETTPAELSVRDGLLNPSDVDINELFRWVSEQESEPYSFLFEAQVPAYLQYDWSGDGDFDENPQAEGTFGIYRGRDRQIYWREVGW</sequence>
<dbReference type="Pfam" id="PF13385">
    <property type="entry name" value="Laminin_G_3"/>
    <property type="match status" value="1"/>
</dbReference>
<feature type="chain" id="PRO_5034339751" evidence="1">
    <location>
        <begin position="23"/>
        <end position="1275"/>
    </location>
</feature>
<evidence type="ECO:0000313" key="4">
    <source>
        <dbReference type="EMBL" id="MBJ7315820.1"/>
    </source>
</evidence>
<accession>A0A8I1G914</accession>